<dbReference type="AlphaFoldDB" id="A0A6P2S099"/>
<gene>
    <name evidence="3" type="ORF">BLA23254_07071</name>
</gene>
<evidence type="ECO:0000256" key="1">
    <source>
        <dbReference type="ARBA" id="ARBA00006611"/>
    </source>
</evidence>
<proteinExistence type="inferred from homology"/>
<evidence type="ECO:0000313" key="3">
    <source>
        <dbReference type="EMBL" id="VWC42340.1"/>
    </source>
</evidence>
<organism evidence="3 4">
    <name type="scientific">Burkholderia lata (strain ATCC 17760 / DSM 23089 / LMG 22485 / NCIMB 9086 / R18194 / 383)</name>
    <dbReference type="NCBI Taxonomy" id="482957"/>
    <lineage>
        <taxon>Bacteria</taxon>
        <taxon>Pseudomonadati</taxon>
        <taxon>Pseudomonadota</taxon>
        <taxon>Betaproteobacteria</taxon>
        <taxon>Burkholderiales</taxon>
        <taxon>Burkholderiaceae</taxon>
        <taxon>Burkholderia</taxon>
        <taxon>Burkholderia cepacia complex</taxon>
    </lineage>
</organism>
<evidence type="ECO:0000313" key="4">
    <source>
        <dbReference type="Proteomes" id="UP000494218"/>
    </source>
</evidence>
<dbReference type="RefSeq" id="WP_175035111.1">
    <property type="nucleotide sequence ID" value="NZ_CABVPW010000050.1"/>
</dbReference>
<name>A0A6P2S099_BURL3</name>
<dbReference type="InterPro" id="IPR027417">
    <property type="entry name" value="P-loop_NTPase"/>
</dbReference>
<dbReference type="EMBL" id="CABVPW010000050">
    <property type="protein sequence ID" value="VWC42340.1"/>
    <property type="molecule type" value="Genomic_DNA"/>
</dbReference>
<dbReference type="Gene3D" id="3.40.50.300">
    <property type="entry name" value="P-loop containing nucleotide triphosphate hydrolases"/>
    <property type="match status" value="1"/>
</dbReference>
<sequence length="205" mass="22151">MVETPMSLPKIKLALGREFCIDTLADAVREGANILITGIASSGKSSLLCALAAYVPHTERVVVLDDLRAVMVLGGDPATVQPVLLDGSCCFVQWAIETYPDRLIVDDLRETEATGFVRAHSVGRAGGMVSMPGTSARGALERLAVLMAVTSAPPDSKSLPDIRLAISKCFSYVIHLQRENNRRYVSEVLAVQGFKDGDYVLNRIF</sequence>
<accession>A0A6P2S099</accession>
<reference evidence="3 4" key="1">
    <citation type="submission" date="2019-09" db="EMBL/GenBank/DDBJ databases">
        <authorList>
            <person name="Depoorter E."/>
        </authorList>
    </citation>
    <scope>NUCLEOTIDE SEQUENCE [LARGE SCALE GENOMIC DNA]</scope>
    <source>
        <strain evidence="3">LMG 23254</strain>
    </source>
</reference>
<dbReference type="Pfam" id="PF00437">
    <property type="entry name" value="T2SSE"/>
    <property type="match status" value="1"/>
</dbReference>
<dbReference type="Proteomes" id="UP000494218">
    <property type="component" value="Unassembled WGS sequence"/>
</dbReference>
<feature type="domain" description="Bacterial type II secretion system protein E" evidence="2">
    <location>
        <begin position="29"/>
        <end position="148"/>
    </location>
</feature>
<comment type="similarity">
    <text evidence="1">Belongs to the GSP E family.</text>
</comment>
<protein>
    <submittedName>
        <fullName evidence="3">Type II secretion system protein E</fullName>
    </submittedName>
</protein>
<dbReference type="SUPFAM" id="SSF52540">
    <property type="entry name" value="P-loop containing nucleoside triphosphate hydrolases"/>
    <property type="match status" value="1"/>
</dbReference>
<evidence type="ECO:0000259" key="2">
    <source>
        <dbReference type="Pfam" id="PF00437"/>
    </source>
</evidence>
<dbReference type="InterPro" id="IPR001482">
    <property type="entry name" value="T2SS/T4SS_dom"/>
</dbReference>